<dbReference type="Proteomes" id="UP000073492">
    <property type="component" value="Unassembled WGS sequence"/>
</dbReference>
<evidence type="ECO:0000313" key="3">
    <source>
        <dbReference type="Proteomes" id="UP000073492"/>
    </source>
</evidence>
<keyword evidence="3" id="KW-1185">Reference proteome</keyword>
<dbReference type="EMBL" id="LFZO01000188">
    <property type="protein sequence ID" value="KXT11638.1"/>
    <property type="molecule type" value="Genomic_DNA"/>
</dbReference>
<feature type="region of interest" description="Disordered" evidence="1">
    <location>
        <begin position="1"/>
        <end position="24"/>
    </location>
</feature>
<organism evidence="2 3">
    <name type="scientific">Pseudocercospora musae</name>
    <dbReference type="NCBI Taxonomy" id="113226"/>
    <lineage>
        <taxon>Eukaryota</taxon>
        <taxon>Fungi</taxon>
        <taxon>Dikarya</taxon>
        <taxon>Ascomycota</taxon>
        <taxon>Pezizomycotina</taxon>
        <taxon>Dothideomycetes</taxon>
        <taxon>Dothideomycetidae</taxon>
        <taxon>Mycosphaerellales</taxon>
        <taxon>Mycosphaerellaceae</taxon>
        <taxon>Pseudocercospora</taxon>
    </lineage>
</organism>
<sequence>MANLADISVPSTDSPQKTEPTKRGTLGLGHAAELMSKETQAASLAFTPQPFLFDVTKTPLADYLQIMAQRVLEAPNWMSSRDYEIVIRLFCAPIFRVSAGFPETNLIATNVEDHIKNFQAFLRANPKYRVEVRNTSISLDERMGRAIVFMSTKVSGLFASSETTRESVNKVHWKRLSNGRWQSVELSSLRGPGICPSRITFCISWSSTASFDRLIPVLGTL</sequence>
<accession>A0A139IA69</accession>
<evidence type="ECO:0000256" key="1">
    <source>
        <dbReference type="SAM" id="MobiDB-lite"/>
    </source>
</evidence>
<reference evidence="2 3" key="1">
    <citation type="submission" date="2015-07" db="EMBL/GenBank/DDBJ databases">
        <title>Comparative genomics of the Sigatoka disease complex on banana suggests a link between parallel evolutionary changes in Pseudocercospora fijiensis and Pseudocercospora eumusae and increased virulence on the banana host.</title>
        <authorList>
            <person name="Chang T.-C."/>
            <person name="Salvucci A."/>
            <person name="Crous P.W."/>
            <person name="Stergiopoulos I."/>
        </authorList>
    </citation>
    <scope>NUCLEOTIDE SEQUENCE [LARGE SCALE GENOMIC DNA]</scope>
    <source>
        <strain evidence="2 3">CBS 116634</strain>
    </source>
</reference>
<dbReference type="OrthoDB" id="3647344at2759"/>
<feature type="compositionally biased region" description="Polar residues" evidence="1">
    <location>
        <begin position="9"/>
        <end position="18"/>
    </location>
</feature>
<protein>
    <recommendedName>
        <fullName evidence="4">SnoaL-like domain-containing protein</fullName>
    </recommendedName>
</protein>
<gene>
    <name evidence="2" type="ORF">AC579_54</name>
</gene>
<dbReference type="AlphaFoldDB" id="A0A139IA69"/>
<comment type="caution">
    <text evidence="2">The sequence shown here is derived from an EMBL/GenBank/DDBJ whole genome shotgun (WGS) entry which is preliminary data.</text>
</comment>
<evidence type="ECO:0008006" key="4">
    <source>
        <dbReference type="Google" id="ProtNLM"/>
    </source>
</evidence>
<evidence type="ECO:0000313" key="2">
    <source>
        <dbReference type="EMBL" id="KXT11638.1"/>
    </source>
</evidence>
<proteinExistence type="predicted"/>
<name>A0A139IA69_9PEZI</name>